<feature type="region of interest" description="Disordered" evidence="1">
    <location>
        <begin position="274"/>
        <end position="296"/>
    </location>
</feature>
<evidence type="ECO:0000313" key="3">
    <source>
        <dbReference type="EMBL" id="KUK46691.1"/>
    </source>
</evidence>
<keyword evidence="2" id="KW-1133">Transmembrane helix</keyword>
<name>A0A117LH03_9CHLR</name>
<dbReference type="EMBL" id="LGFU01000012">
    <property type="protein sequence ID" value="KUK46691.1"/>
    <property type="molecule type" value="Genomic_DNA"/>
</dbReference>
<protein>
    <submittedName>
        <fullName evidence="3">Putative transmembrane anti-sigma factor</fullName>
    </submittedName>
</protein>
<dbReference type="AlphaFoldDB" id="A0A117LH03"/>
<comment type="caution">
    <text evidence="3">The sequence shown here is derived from an EMBL/GenBank/DDBJ whole genome shotgun (WGS) entry which is preliminary data.</text>
</comment>
<feature type="transmembrane region" description="Helical" evidence="2">
    <location>
        <begin position="82"/>
        <end position="104"/>
    </location>
</feature>
<evidence type="ECO:0000256" key="2">
    <source>
        <dbReference type="SAM" id="Phobius"/>
    </source>
</evidence>
<feature type="region of interest" description="Disordered" evidence="1">
    <location>
        <begin position="148"/>
        <end position="167"/>
    </location>
</feature>
<reference evidence="3 4" key="1">
    <citation type="journal article" date="2015" name="MBio">
        <title>Genome-Resolved Metagenomic Analysis Reveals Roles for Candidate Phyla and Other Microbial Community Members in Biogeochemical Transformations in Oil Reservoirs.</title>
        <authorList>
            <person name="Hu P."/>
            <person name="Tom L."/>
            <person name="Singh A."/>
            <person name="Thomas B.C."/>
            <person name="Baker B.J."/>
            <person name="Piceno Y.M."/>
            <person name="Andersen G.L."/>
            <person name="Banfield J.F."/>
        </authorList>
    </citation>
    <scope>NUCLEOTIDE SEQUENCE [LARGE SCALE GENOMIC DNA]</scope>
    <source>
        <strain evidence="3">46_16</strain>
    </source>
</reference>
<sequence>MNRLTDNEWLLLSRYLDGDLSAEQQRELERKLRSDEAYKEAYDRLMHTRMVLRSVPQRRVPRTYLLSEEIVKEKRPRRSAQLFWQYSSVAAALVAVLSLALQLFSSPMSGMSASVVEEQSETFKQEAAVPDEQASTEESPPIIVWNPAPAGGMGGGGDTEQSYEAPQAAPKMSLEGYGIGGGAPVEATELAPLDEALDMGPGGEVPLPESSTTADDAPETMLAEETPLPGSSATADGVPESTLAEEAPMLESESAPETQSEAANPILGIAPEEERGSVGVDEAQVEEQAQAKPPSEATKYSLNFVNIAIGATLFSAVGALISFILRKKQP</sequence>
<feature type="region of interest" description="Disordered" evidence="1">
    <location>
        <begin position="122"/>
        <end position="142"/>
    </location>
</feature>
<evidence type="ECO:0000313" key="4">
    <source>
        <dbReference type="Proteomes" id="UP000064249"/>
    </source>
</evidence>
<gene>
    <name evidence="3" type="ORF">XD73_0433</name>
</gene>
<keyword evidence="2" id="KW-0472">Membrane</keyword>
<organism evidence="3 4">
    <name type="scientific">Anaerolinea thermophila</name>
    <dbReference type="NCBI Taxonomy" id="167964"/>
    <lineage>
        <taxon>Bacteria</taxon>
        <taxon>Bacillati</taxon>
        <taxon>Chloroflexota</taxon>
        <taxon>Anaerolineae</taxon>
        <taxon>Anaerolineales</taxon>
        <taxon>Anaerolineaceae</taxon>
        <taxon>Anaerolinea</taxon>
    </lineage>
</organism>
<dbReference type="Proteomes" id="UP000064249">
    <property type="component" value="Unassembled WGS sequence"/>
</dbReference>
<accession>A0A117LH03</accession>
<feature type="region of interest" description="Disordered" evidence="1">
    <location>
        <begin position="196"/>
        <end position="217"/>
    </location>
</feature>
<feature type="transmembrane region" description="Helical" evidence="2">
    <location>
        <begin position="304"/>
        <end position="325"/>
    </location>
</feature>
<keyword evidence="2 3" id="KW-0812">Transmembrane</keyword>
<evidence type="ECO:0000256" key="1">
    <source>
        <dbReference type="SAM" id="MobiDB-lite"/>
    </source>
</evidence>
<proteinExistence type="predicted"/>